<feature type="compositionally biased region" description="Basic residues" evidence="1">
    <location>
        <begin position="53"/>
        <end position="62"/>
    </location>
</feature>
<gene>
    <name evidence="2" type="ORF">LIER_11787</name>
</gene>
<feature type="region of interest" description="Disordered" evidence="1">
    <location>
        <begin position="17"/>
        <end position="109"/>
    </location>
</feature>
<dbReference type="AlphaFoldDB" id="A0AAV3PQR8"/>
<feature type="compositionally biased region" description="Low complexity" evidence="1">
    <location>
        <begin position="21"/>
        <end position="38"/>
    </location>
</feature>
<evidence type="ECO:0000313" key="2">
    <source>
        <dbReference type="EMBL" id="GAA0153585.1"/>
    </source>
</evidence>
<evidence type="ECO:0000313" key="3">
    <source>
        <dbReference type="Proteomes" id="UP001454036"/>
    </source>
</evidence>
<reference evidence="2 3" key="1">
    <citation type="submission" date="2024-01" db="EMBL/GenBank/DDBJ databases">
        <title>The complete chloroplast genome sequence of Lithospermum erythrorhizon: insights into the phylogenetic relationship among Boraginaceae species and the maternal lineages of purple gromwells.</title>
        <authorList>
            <person name="Okada T."/>
            <person name="Watanabe K."/>
        </authorList>
    </citation>
    <scope>NUCLEOTIDE SEQUENCE [LARGE SCALE GENOMIC DNA]</scope>
</reference>
<comment type="caution">
    <text evidence="2">The sequence shown here is derived from an EMBL/GenBank/DDBJ whole genome shotgun (WGS) entry which is preliminary data.</text>
</comment>
<proteinExistence type="predicted"/>
<organism evidence="2 3">
    <name type="scientific">Lithospermum erythrorhizon</name>
    <name type="common">Purple gromwell</name>
    <name type="synonym">Lithospermum officinale var. erythrorhizon</name>
    <dbReference type="NCBI Taxonomy" id="34254"/>
    <lineage>
        <taxon>Eukaryota</taxon>
        <taxon>Viridiplantae</taxon>
        <taxon>Streptophyta</taxon>
        <taxon>Embryophyta</taxon>
        <taxon>Tracheophyta</taxon>
        <taxon>Spermatophyta</taxon>
        <taxon>Magnoliopsida</taxon>
        <taxon>eudicotyledons</taxon>
        <taxon>Gunneridae</taxon>
        <taxon>Pentapetalae</taxon>
        <taxon>asterids</taxon>
        <taxon>lamiids</taxon>
        <taxon>Boraginales</taxon>
        <taxon>Boraginaceae</taxon>
        <taxon>Boraginoideae</taxon>
        <taxon>Lithospermeae</taxon>
        <taxon>Lithospermum</taxon>
    </lineage>
</organism>
<dbReference type="EMBL" id="BAABME010002210">
    <property type="protein sequence ID" value="GAA0153585.1"/>
    <property type="molecule type" value="Genomic_DNA"/>
</dbReference>
<protein>
    <submittedName>
        <fullName evidence="2">Uncharacterized protein</fullName>
    </submittedName>
</protein>
<accession>A0AAV3PQR8</accession>
<name>A0AAV3PQR8_LITER</name>
<keyword evidence="3" id="KW-1185">Reference proteome</keyword>
<evidence type="ECO:0000256" key="1">
    <source>
        <dbReference type="SAM" id="MobiDB-lite"/>
    </source>
</evidence>
<sequence length="129" mass="14084">MTGNHRPLFRWVSVKKVSTAPTTNPSHSTVTPHSSSASGKRPAVEIRPPLFSKRQKSIAHKRPMSEILDLTEDPPTSSPQEVEVPREDSGLHPSTLEPPTKTPVDSAPQVTTGYSMNFLELPYTVPGGF</sequence>
<dbReference type="Proteomes" id="UP001454036">
    <property type="component" value="Unassembled WGS sequence"/>
</dbReference>